<evidence type="ECO:0000256" key="1">
    <source>
        <dbReference type="ARBA" id="ARBA00004123"/>
    </source>
</evidence>
<feature type="domain" description="WRKY" evidence="8">
    <location>
        <begin position="314"/>
        <end position="387"/>
    </location>
</feature>
<evidence type="ECO:0000256" key="3">
    <source>
        <dbReference type="ARBA" id="ARBA00023125"/>
    </source>
</evidence>
<dbReference type="PANTHER" id="PTHR31221:SF125">
    <property type="entry name" value="WRKY TRANSCRIPTION FACTOR 1"/>
    <property type="match status" value="1"/>
</dbReference>
<dbReference type="PROSITE" id="PS50811">
    <property type="entry name" value="WRKY"/>
    <property type="match status" value="2"/>
</dbReference>
<sequence length="535" mass="58889">MVSSGETHNEVASNNKLQVGQPDASEPILDDVGNVSQRIAESGIHASQSNLEGRTAPTIPEKASQEPDAGSHILRIDQEGSISAIPEKVSESPDGGSITLQSSQHESTPPIIREKVSEDGYQWRKYGQKYVKCRQKIVKGNELIRSYYKCTHPRCLVKKQLEISLDGQIINTISFGHHDHPKPRDNLPVDVGVVEEKRDKSSLSCMEERQKPHEIEATNTPQLSSTVASKNDVKVVLSDSSRTRYKVDTGDSTGAKRTYVSKLFPFVYLKQTILFFFLSILLFISSRKKRNRKGDATLMDKPTSEPRTVVQTSSEVDILNDGYRWRKYGQKLVKGNPNPRIGLFSFCRSYYRCSTYGCPAKKLVERAAHDPALVITTYEGQHVHDVPPARRVAHNPASSDANHRDDSGTKPVESFASCLDMVVSHTDRIANAESTQQVKSKSRKLERSSVANFDTVSHSSMVHECKSNGKHNVKSASSEVNNASDLDMAAHSSSGSKGGLDEQCNGESGTRLNEIDGTCPDMVVHANPVSPNAAC</sequence>
<evidence type="ECO:0000313" key="9">
    <source>
        <dbReference type="EMBL" id="KAF5741386.1"/>
    </source>
</evidence>
<keyword evidence="7" id="KW-0812">Transmembrane</keyword>
<dbReference type="PANTHER" id="PTHR31221">
    <property type="entry name" value="WRKY TRANSCRIPTION FACTOR PROTEIN 1-RELATED"/>
    <property type="match status" value="1"/>
</dbReference>
<feature type="region of interest" description="Disordered" evidence="6">
    <location>
        <begin position="461"/>
        <end position="480"/>
    </location>
</feature>
<evidence type="ECO:0000256" key="2">
    <source>
        <dbReference type="ARBA" id="ARBA00023015"/>
    </source>
</evidence>
<reference evidence="9 10" key="1">
    <citation type="journal article" date="2020" name="Nat. Commun.">
        <title>Genome of Tripterygium wilfordii and identification of cytochrome P450 involved in triptolide biosynthesis.</title>
        <authorList>
            <person name="Tu L."/>
            <person name="Su P."/>
            <person name="Zhang Z."/>
            <person name="Gao L."/>
            <person name="Wang J."/>
            <person name="Hu T."/>
            <person name="Zhou J."/>
            <person name="Zhang Y."/>
            <person name="Zhao Y."/>
            <person name="Liu Y."/>
            <person name="Song Y."/>
            <person name="Tong Y."/>
            <person name="Lu Y."/>
            <person name="Yang J."/>
            <person name="Xu C."/>
            <person name="Jia M."/>
            <person name="Peters R.J."/>
            <person name="Huang L."/>
            <person name="Gao W."/>
        </authorList>
    </citation>
    <scope>NUCLEOTIDE SEQUENCE [LARGE SCALE GENOMIC DNA]</scope>
    <source>
        <strain evidence="10">cv. XIE 37</strain>
        <tissue evidence="9">Leaf</tissue>
    </source>
</reference>
<dbReference type="Proteomes" id="UP000593562">
    <property type="component" value="Unassembled WGS sequence"/>
</dbReference>
<dbReference type="GO" id="GO:0043565">
    <property type="term" value="F:sequence-specific DNA binding"/>
    <property type="evidence" value="ECO:0007669"/>
    <property type="project" value="InterPro"/>
</dbReference>
<evidence type="ECO:0000256" key="7">
    <source>
        <dbReference type="SAM" id="Phobius"/>
    </source>
</evidence>
<comment type="subcellular location">
    <subcellularLocation>
        <location evidence="1">Nucleus</location>
    </subcellularLocation>
</comment>
<feature type="compositionally biased region" description="Polar residues" evidence="6">
    <location>
        <begin position="98"/>
        <end position="107"/>
    </location>
</feature>
<evidence type="ECO:0000256" key="6">
    <source>
        <dbReference type="SAM" id="MobiDB-lite"/>
    </source>
</evidence>
<dbReference type="GO" id="GO:0005634">
    <property type="term" value="C:nucleus"/>
    <property type="evidence" value="ECO:0007669"/>
    <property type="project" value="UniProtKB-SubCell"/>
</dbReference>
<feature type="region of interest" description="Disordered" evidence="6">
    <location>
        <begin position="430"/>
        <end position="449"/>
    </location>
</feature>
<keyword evidence="4" id="KW-0804">Transcription</keyword>
<feature type="region of interest" description="Disordered" evidence="6">
    <location>
        <begin position="391"/>
        <end position="410"/>
    </location>
</feature>
<feature type="transmembrane region" description="Helical" evidence="7">
    <location>
        <begin position="263"/>
        <end position="284"/>
    </location>
</feature>
<dbReference type="InterPro" id="IPR036576">
    <property type="entry name" value="WRKY_dom_sf"/>
</dbReference>
<feature type="region of interest" description="Disordered" evidence="6">
    <location>
        <begin position="488"/>
        <end position="509"/>
    </location>
</feature>
<organism evidence="9 10">
    <name type="scientific">Tripterygium wilfordii</name>
    <name type="common">Thunder God vine</name>
    <dbReference type="NCBI Taxonomy" id="458696"/>
    <lineage>
        <taxon>Eukaryota</taxon>
        <taxon>Viridiplantae</taxon>
        <taxon>Streptophyta</taxon>
        <taxon>Embryophyta</taxon>
        <taxon>Tracheophyta</taxon>
        <taxon>Spermatophyta</taxon>
        <taxon>Magnoliopsida</taxon>
        <taxon>eudicotyledons</taxon>
        <taxon>Gunneridae</taxon>
        <taxon>Pentapetalae</taxon>
        <taxon>rosids</taxon>
        <taxon>fabids</taxon>
        <taxon>Celastrales</taxon>
        <taxon>Celastraceae</taxon>
        <taxon>Tripterygium</taxon>
    </lineage>
</organism>
<feature type="region of interest" description="Disordered" evidence="6">
    <location>
        <begin position="1"/>
        <end position="70"/>
    </location>
</feature>
<keyword evidence="10" id="KW-1185">Reference proteome</keyword>
<dbReference type="SMART" id="SM00774">
    <property type="entry name" value="WRKY"/>
    <property type="match status" value="2"/>
</dbReference>
<dbReference type="InterPro" id="IPR003657">
    <property type="entry name" value="WRKY_dom"/>
</dbReference>
<evidence type="ECO:0000259" key="8">
    <source>
        <dbReference type="PROSITE" id="PS50811"/>
    </source>
</evidence>
<dbReference type="SUPFAM" id="SSF118290">
    <property type="entry name" value="WRKY DNA-binding domain"/>
    <property type="match status" value="2"/>
</dbReference>
<evidence type="ECO:0000256" key="5">
    <source>
        <dbReference type="ARBA" id="ARBA00023242"/>
    </source>
</evidence>
<feature type="compositionally biased region" description="Polar residues" evidence="6">
    <location>
        <begin position="1"/>
        <end position="18"/>
    </location>
</feature>
<dbReference type="GO" id="GO:0003700">
    <property type="term" value="F:DNA-binding transcription factor activity"/>
    <property type="evidence" value="ECO:0007669"/>
    <property type="project" value="InterPro"/>
</dbReference>
<feature type="domain" description="WRKY" evidence="8">
    <location>
        <begin position="112"/>
        <end position="183"/>
    </location>
</feature>
<dbReference type="Gene3D" id="2.20.25.80">
    <property type="entry name" value="WRKY domain"/>
    <property type="match status" value="2"/>
</dbReference>
<evidence type="ECO:0000256" key="4">
    <source>
        <dbReference type="ARBA" id="ARBA00023163"/>
    </source>
</evidence>
<comment type="caution">
    <text evidence="9">The sequence shown here is derived from an EMBL/GenBank/DDBJ whole genome shotgun (WGS) entry which is preliminary data.</text>
</comment>
<dbReference type="Pfam" id="PF03106">
    <property type="entry name" value="WRKY"/>
    <property type="match status" value="2"/>
</dbReference>
<gene>
    <name evidence="9" type="ORF">HS088_TW10G00383</name>
</gene>
<proteinExistence type="predicted"/>
<feature type="compositionally biased region" description="Polar residues" evidence="6">
    <location>
        <begin position="34"/>
        <end position="52"/>
    </location>
</feature>
<keyword evidence="7" id="KW-1133">Transmembrane helix</keyword>
<keyword evidence="5" id="KW-0539">Nucleus</keyword>
<feature type="region of interest" description="Disordered" evidence="6">
    <location>
        <begin position="87"/>
        <end position="114"/>
    </location>
</feature>
<keyword evidence="3" id="KW-0238">DNA-binding</keyword>
<evidence type="ECO:0000313" key="10">
    <source>
        <dbReference type="Proteomes" id="UP000593562"/>
    </source>
</evidence>
<dbReference type="EMBL" id="JAAARO010000010">
    <property type="protein sequence ID" value="KAF5741386.1"/>
    <property type="molecule type" value="Genomic_DNA"/>
</dbReference>
<dbReference type="InterPro" id="IPR044810">
    <property type="entry name" value="WRKY_plant"/>
</dbReference>
<name>A0A7J7D5Q1_TRIWF</name>
<keyword evidence="2" id="KW-0805">Transcription regulation</keyword>
<dbReference type="AlphaFoldDB" id="A0A7J7D5Q1"/>
<dbReference type="InParanoid" id="A0A7J7D5Q1"/>
<protein>
    <submittedName>
        <fullName evidence="9">WRKY protein</fullName>
    </submittedName>
</protein>
<accession>A0A7J7D5Q1</accession>
<keyword evidence="7" id="KW-0472">Membrane</keyword>